<reference evidence="2 3" key="1">
    <citation type="journal article" date="2018" name="Mol. Ecol.">
        <title>The obligate alkalophilic soda-lake fungus Sodiomyces alkalinus has shifted to a protein diet.</title>
        <authorList>
            <person name="Grum-Grzhimaylo A.A."/>
            <person name="Falkoski D.L."/>
            <person name="van den Heuvel J."/>
            <person name="Valero-Jimenez C.A."/>
            <person name="Min B."/>
            <person name="Choi I.G."/>
            <person name="Lipzen A."/>
            <person name="Daum C.G."/>
            <person name="Aanen D.K."/>
            <person name="Tsang A."/>
            <person name="Henrissat B."/>
            <person name="Bilanenko E.N."/>
            <person name="de Vries R.P."/>
            <person name="van Kan J.A.L."/>
            <person name="Grigoriev I.V."/>
            <person name="Debets A.J.M."/>
        </authorList>
    </citation>
    <scope>NUCLEOTIDE SEQUENCE [LARGE SCALE GENOMIC DNA]</scope>
    <source>
        <strain evidence="2 3">F11</strain>
    </source>
</reference>
<organism evidence="2 3">
    <name type="scientific">Sodiomyces alkalinus (strain CBS 110278 / VKM F-3762 / F11)</name>
    <name type="common">Alkaliphilic filamentous fungus</name>
    <dbReference type="NCBI Taxonomy" id="1314773"/>
    <lineage>
        <taxon>Eukaryota</taxon>
        <taxon>Fungi</taxon>
        <taxon>Dikarya</taxon>
        <taxon>Ascomycota</taxon>
        <taxon>Pezizomycotina</taxon>
        <taxon>Sordariomycetes</taxon>
        <taxon>Hypocreomycetidae</taxon>
        <taxon>Glomerellales</taxon>
        <taxon>Plectosphaerellaceae</taxon>
        <taxon>Sodiomyces</taxon>
    </lineage>
</organism>
<gene>
    <name evidence="2" type="ORF">SODALDRAFT_18086</name>
</gene>
<evidence type="ECO:0000313" key="3">
    <source>
        <dbReference type="Proteomes" id="UP000272025"/>
    </source>
</evidence>
<evidence type="ECO:0000313" key="2">
    <source>
        <dbReference type="EMBL" id="ROT42546.1"/>
    </source>
</evidence>
<name>A0A3N2Q752_SODAK</name>
<dbReference type="GeneID" id="39575529"/>
<dbReference type="EMBL" id="ML119051">
    <property type="protein sequence ID" value="ROT42546.1"/>
    <property type="molecule type" value="Genomic_DNA"/>
</dbReference>
<accession>A0A3N2Q752</accession>
<keyword evidence="1" id="KW-0472">Membrane</keyword>
<sequence length="125" mass="14797">MTIEWPVSCEIRDVPQRPRMDARPLHEVTHRLLLDSAWYRTTIFENQTGCTRRIYSPDPWDYVWTTGGLIEWMAMFVSPLNFLFLLQLVFLPVIKDGLEKLRPHAHVESQSSLIRGKYLEKPENR</sequence>
<feature type="transmembrane region" description="Helical" evidence="1">
    <location>
        <begin position="72"/>
        <end position="94"/>
    </location>
</feature>
<keyword evidence="1" id="KW-0812">Transmembrane</keyword>
<protein>
    <submittedName>
        <fullName evidence="2">Uncharacterized protein</fullName>
    </submittedName>
</protein>
<dbReference type="AlphaFoldDB" id="A0A3N2Q752"/>
<evidence type="ECO:0000256" key="1">
    <source>
        <dbReference type="SAM" id="Phobius"/>
    </source>
</evidence>
<dbReference type="Proteomes" id="UP000272025">
    <property type="component" value="Unassembled WGS sequence"/>
</dbReference>
<proteinExistence type="predicted"/>
<keyword evidence="1" id="KW-1133">Transmembrane helix</keyword>
<keyword evidence="3" id="KW-1185">Reference proteome</keyword>
<dbReference type="RefSeq" id="XP_028470352.1">
    <property type="nucleotide sequence ID" value="XM_028607051.1"/>
</dbReference>